<dbReference type="HOGENOM" id="CLU_2261712_0_0_0"/>
<reference evidence="3 4" key="1">
    <citation type="submission" date="2007-08" db="EMBL/GenBank/DDBJ databases">
        <title>Complete sequence of Roseiflexus castenholzii DSM 13941.</title>
        <authorList>
            <consortium name="US DOE Joint Genome Institute"/>
            <person name="Copeland A."/>
            <person name="Lucas S."/>
            <person name="Lapidus A."/>
            <person name="Barry K."/>
            <person name="Glavina del Rio T."/>
            <person name="Dalin E."/>
            <person name="Tice H."/>
            <person name="Pitluck S."/>
            <person name="Thompson L.S."/>
            <person name="Brettin T."/>
            <person name="Bruce D."/>
            <person name="Detter J.C."/>
            <person name="Han C."/>
            <person name="Tapia R."/>
            <person name="Schmutz J."/>
            <person name="Larimer F."/>
            <person name="Land M."/>
            <person name="Hauser L."/>
            <person name="Kyrpides N."/>
            <person name="Mikhailova N."/>
            <person name="Bryant D.A."/>
            <person name="Hanada S."/>
            <person name="Tsukatani Y."/>
            <person name="Richardson P."/>
        </authorList>
    </citation>
    <scope>NUCLEOTIDE SEQUENCE [LARGE SCALE GENOMIC DNA]</scope>
    <source>
        <strain evidence="4">DSM 13941 / HLO8</strain>
    </source>
</reference>
<feature type="region of interest" description="Disordered" evidence="1">
    <location>
        <begin position="39"/>
        <end position="64"/>
    </location>
</feature>
<name>A7NS46_ROSCS</name>
<keyword evidence="4" id="KW-1185">Reference proteome</keyword>
<feature type="transmembrane region" description="Helical" evidence="2">
    <location>
        <begin position="6"/>
        <end position="27"/>
    </location>
</feature>
<dbReference type="KEGG" id="rca:Rcas_4368"/>
<dbReference type="AlphaFoldDB" id="A7NS46"/>
<gene>
    <name evidence="3" type="ordered locus">Rcas_4368</name>
</gene>
<organism evidence="3 4">
    <name type="scientific">Roseiflexus castenholzii (strain DSM 13941 / HLO8)</name>
    <dbReference type="NCBI Taxonomy" id="383372"/>
    <lineage>
        <taxon>Bacteria</taxon>
        <taxon>Bacillati</taxon>
        <taxon>Chloroflexota</taxon>
        <taxon>Chloroflexia</taxon>
        <taxon>Chloroflexales</taxon>
        <taxon>Roseiflexineae</taxon>
        <taxon>Roseiflexaceae</taxon>
        <taxon>Roseiflexus</taxon>
    </lineage>
</organism>
<sequence length="103" mass="11196">MSESTSAIYISMATVLLVWVTIAVYLAQVHAQLRSLRRDVTSDPPGAAQGPEDTTPQPAAVPESPSVAADQWLWMAWYVALTYGCVETLRVLNRIKPNPKAVG</sequence>
<dbReference type="EMBL" id="CP000804">
    <property type="protein sequence ID" value="ABU60392.1"/>
    <property type="molecule type" value="Genomic_DNA"/>
</dbReference>
<dbReference type="RefSeq" id="WP_012122813.1">
    <property type="nucleotide sequence ID" value="NC_009767.1"/>
</dbReference>
<evidence type="ECO:0000313" key="3">
    <source>
        <dbReference type="EMBL" id="ABU60392.1"/>
    </source>
</evidence>
<keyword evidence="2" id="KW-0812">Transmembrane</keyword>
<proteinExistence type="predicted"/>
<keyword evidence="2" id="KW-0472">Membrane</keyword>
<dbReference type="Proteomes" id="UP000000263">
    <property type="component" value="Chromosome"/>
</dbReference>
<keyword evidence="2" id="KW-1133">Transmembrane helix</keyword>
<accession>A7NS46</accession>
<evidence type="ECO:0000256" key="2">
    <source>
        <dbReference type="SAM" id="Phobius"/>
    </source>
</evidence>
<evidence type="ECO:0000313" key="4">
    <source>
        <dbReference type="Proteomes" id="UP000000263"/>
    </source>
</evidence>
<dbReference type="OrthoDB" id="9868130at2"/>
<dbReference type="STRING" id="383372.Rcas_4368"/>
<evidence type="ECO:0008006" key="5">
    <source>
        <dbReference type="Google" id="ProtNLM"/>
    </source>
</evidence>
<protein>
    <recommendedName>
        <fullName evidence="5">CcmD family protein</fullName>
    </recommendedName>
</protein>
<evidence type="ECO:0000256" key="1">
    <source>
        <dbReference type="SAM" id="MobiDB-lite"/>
    </source>
</evidence>